<dbReference type="RefSeq" id="WP_155294434.1">
    <property type="nucleotide sequence ID" value="NZ_KN150854.1"/>
</dbReference>
<accession>A0AA88Z5Q6</accession>
<organism evidence="1 2">
    <name type="scientific">Burkholderia cepacia</name>
    <name type="common">Pseudomonas cepacia</name>
    <dbReference type="NCBI Taxonomy" id="292"/>
    <lineage>
        <taxon>Bacteria</taxon>
        <taxon>Pseudomonadati</taxon>
        <taxon>Pseudomonadota</taxon>
        <taxon>Betaproteobacteria</taxon>
        <taxon>Burkholderiales</taxon>
        <taxon>Burkholderiaceae</taxon>
        <taxon>Burkholderia</taxon>
        <taxon>Burkholderia cepacia complex</taxon>
    </lineage>
</organism>
<dbReference type="EMBL" id="JPGD01000005">
    <property type="protein sequence ID" value="KGB99626.1"/>
    <property type="molecule type" value="Genomic_DNA"/>
</dbReference>
<reference evidence="1 2" key="1">
    <citation type="submission" date="2014-06" db="EMBL/GenBank/DDBJ databases">
        <authorList>
            <person name="Bishop-Lilly K.A."/>
            <person name="Broomall S.M."/>
            <person name="Chain P.S."/>
            <person name="Chertkov O."/>
            <person name="Coyne S.R."/>
            <person name="Daligault H.E."/>
            <person name="Davenport K.W."/>
            <person name="Erkkila T."/>
            <person name="Frey K.G."/>
            <person name="Gibbons H.S."/>
            <person name="Gu W."/>
            <person name="Jaissle J."/>
            <person name="Johnson S.L."/>
            <person name="Koroleva G.I."/>
            <person name="Ladner J.T."/>
            <person name="Lo C.-C."/>
            <person name="Minogue T.D."/>
            <person name="Munk C."/>
            <person name="Palacios G.F."/>
            <person name="Redden C.L."/>
            <person name="Rosenzweig C.N."/>
            <person name="Scholz M.B."/>
            <person name="Teshima H."/>
            <person name="Xu Y."/>
        </authorList>
    </citation>
    <scope>NUCLEOTIDE SEQUENCE [LARGE SCALE GENOMIC DNA]</scope>
    <source>
        <strain evidence="1 2">DWS 37UF10B-2</strain>
    </source>
</reference>
<evidence type="ECO:0000313" key="2">
    <source>
        <dbReference type="Proteomes" id="UP000029575"/>
    </source>
</evidence>
<proteinExistence type="predicted"/>
<sequence length="69" mass="7740">MSEQLHQDPTPYIAMKDAGASPQEVFRKARGDGYKNFECIVLISGVFNIPLNDAREMAHAIYREDRAVG</sequence>
<name>A0AA88Z5Q6_BURCE</name>
<dbReference type="AlphaFoldDB" id="A0AA88Z5Q6"/>
<evidence type="ECO:0000313" key="1">
    <source>
        <dbReference type="EMBL" id="KGB99626.1"/>
    </source>
</evidence>
<comment type="caution">
    <text evidence="1">The sequence shown here is derived from an EMBL/GenBank/DDBJ whole genome shotgun (WGS) entry which is preliminary data.</text>
</comment>
<dbReference type="Proteomes" id="UP000029575">
    <property type="component" value="Unassembled WGS sequence"/>
</dbReference>
<protein>
    <submittedName>
        <fullName evidence="1">Uncharacterized protein</fullName>
    </submittedName>
</protein>
<gene>
    <name evidence="1" type="ORF">DM43_3106</name>
</gene>